<feature type="transmembrane region" description="Helical" evidence="6">
    <location>
        <begin position="213"/>
        <end position="234"/>
    </location>
</feature>
<dbReference type="PATRIC" id="fig|1235802.3.peg.762"/>
<sequence length="289" mass="33243">MKRMFLDGLRLMDKCKEDNIGACAAQTAFFIMMSLVPLMMFFITLIQYTPISEAMLLQWVHQYLPDYLEPVIITVLDEVFSESAGILSTTAVVAIWSASKGLHYLSDGLDEVNGVSEKRSWLILRVKAIIYTFSFLVAIVLFLVLIIFGRSLEELLIYYLPVIGGVVSKILDFRILIITPIMILIVMMAFYSLPDRRAVVGHKINFHNQLPGAVLCTVVWYLFSVGVSIYVGYFNGFSMYGSLTTIVLTMFWIYFCMYILLFCAEVNAFYYKEIEFRWDKMHDRKKKTA</sequence>
<evidence type="ECO:0000256" key="3">
    <source>
        <dbReference type="ARBA" id="ARBA00022692"/>
    </source>
</evidence>
<evidence type="ECO:0000256" key="4">
    <source>
        <dbReference type="ARBA" id="ARBA00022989"/>
    </source>
</evidence>
<dbReference type="GO" id="GO:0005886">
    <property type="term" value="C:plasma membrane"/>
    <property type="evidence" value="ECO:0007669"/>
    <property type="project" value="UniProtKB-SubCell"/>
</dbReference>
<organism evidence="7 8">
    <name type="scientific">Eubacterium plexicaudatum ASF492</name>
    <dbReference type="NCBI Taxonomy" id="1235802"/>
    <lineage>
        <taxon>Bacteria</taxon>
        <taxon>Bacillati</taxon>
        <taxon>Bacillota</taxon>
        <taxon>Clostridia</taxon>
        <taxon>Eubacteriales</taxon>
        <taxon>Eubacteriaceae</taxon>
        <taxon>Eubacterium</taxon>
    </lineage>
</organism>
<keyword evidence="8" id="KW-1185">Reference proteome</keyword>
<evidence type="ECO:0000256" key="6">
    <source>
        <dbReference type="SAM" id="Phobius"/>
    </source>
</evidence>
<keyword evidence="2" id="KW-1003">Cell membrane</keyword>
<dbReference type="OrthoDB" id="9775903at2"/>
<comment type="caution">
    <text evidence="7">The sequence shown here is derived from an EMBL/GenBank/DDBJ whole genome shotgun (WGS) entry which is preliminary data.</text>
</comment>
<evidence type="ECO:0000256" key="1">
    <source>
        <dbReference type="ARBA" id="ARBA00004651"/>
    </source>
</evidence>
<evidence type="ECO:0000313" key="7">
    <source>
        <dbReference type="EMBL" id="EMZ36346.1"/>
    </source>
</evidence>
<evidence type="ECO:0000313" key="8">
    <source>
        <dbReference type="Proteomes" id="UP000012589"/>
    </source>
</evidence>
<dbReference type="NCBIfam" id="TIGR00765">
    <property type="entry name" value="yihY_not_rbn"/>
    <property type="match status" value="1"/>
</dbReference>
<feature type="transmembrane region" description="Helical" evidence="6">
    <location>
        <begin position="177"/>
        <end position="193"/>
    </location>
</feature>
<keyword evidence="5 6" id="KW-0472">Membrane</keyword>
<dbReference type="PANTHER" id="PTHR30213">
    <property type="entry name" value="INNER MEMBRANE PROTEIN YHJD"/>
    <property type="match status" value="1"/>
</dbReference>
<comment type="subcellular location">
    <subcellularLocation>
        <location evidence="1">Cell membrane</location>
        <topology evidence="1">Multi-pass membrane protein</topology>
    </subcellularLocation>
</comment>
<dbReference type="PIRSF" id="PIRSF035875">
    <property type="entry name" value="RNase_BN"/>
    <property type="match status" value="1"/>
</dbReference>
<feature type="transmembrane region" description="Helical" evidence="6">
    <location>
        <begin position="128"/>
        <end position="148"/>
    </location>
</feature>
<dbReference type="Proteomes" id="UP000012589">
    <property type="component" value="Unassembled WGS sequence"/>
</dbReference>
<keyword evidence="3 6" id="KW-0812">Transmembrane</keyword>
<dbReference type="EMBL" id="AQFT01000023">
    <property type="protein sequence ID" value="EMZ36346.1"/>
    <property type="molecule type" value="Genomic_DNA"/>
</dbReference>
<accession>N2B7F4</accession>
<dbReference type="AlphaFoldDB" id="N2B7F4"/>
<dbReference type="PANTHER" id="PTHR30213:SF0">
    <property type="entry name" value="UPF0761 MEMBRANE PROTEIN YIHY"/>
    <property type="match status" value="1"/>
</dbReference>
<evidence type="ECO:0000256" key="2">
    <source>
        <dbReference type="ARBA" id="ARBA00022475"/>
    </source>
</evidence>
<dbReference type="Pfam" id="PF03631">
    <property type="entry name" value="Virul_fac_BrkB"/>
    <property type="match status" value="1"/>
</dbReference>
<protein>
    <submittedName>
        <fullName evidence="7">YihY family inner membrane protein</fullName>
    </submittedName>
</protein>
<evidence type="ECO:0000256" key="5">
    <source>
        <dbReference type="ARBA" id="ARBA00023136"/>
    </source>
</evidence>
<feature type="transmembrane region" description="Helical" evidence="6">
    <location>
        <begin position="246"/>
        <end position="271"/>
    </location>
</feature>
<proteinExistence type="predicted"/>
<dbReference type="eggNOG" id="COG1295">
    <property type="taxonomic scope" value="Bacteria"/>
</dbReference>
<keyword evidence="4 6" id="KW-1133">Transmembrane helix</keyword>
<name>N2B7F4_9FIRM</name>
<feature type="transmembrane region" description="Helical" evidence="6">
    <location>
        <begin position="20"/>
        <end position="46"/>
    </location>
</feature>
<dbReference type="STRING" id="1235802.C823_00713"/>
<reference evidence="7 8" key="1">
    <citation type="journal article" date="2014" name="Genome Announc.">
        <title>Draft genome sequences of the altered schaedler flora, a defined bacterial community from gnotobiotic mice.</title>
        <authorList>
            <person name="Wannemuehler M.J."/>
            <person name="Overstreet A.M."/>
            <person name="Ward D.V."/>
            <person name="Phillips G.J."/>
        </authorList>
    </citation>
    <scope>NUCLEOTIDE SEQUENCE [LARGE SCALE GENOMIC DNA]</scope>
    <source>
        <strain evidence="7 8">ASF492</strain>
    </source>
</reference>
<dbReference type="HOGENOM" id="CLU_045539_4_4_9"/>
<gene>
    <name evidence="7" type="ORF">C823_00713</name>
</gene>
<dbReference type="InterPro" id="IPR017039">
    <property type="entry name" value="Virul_fac_BrkB"/>
</dbReference>